<gene>
    <name evidence="10" type="ORF">OSB04_012017</name>
</gene>
<accession>A0AA38TI51</accession>
<keyword evidence="11" id="KW-1185">Reference proteome</keyword>
<proteinExistence type="inferred from homology"/>
<dbReference type="GO" id="GO:0046872">
    <property type="term" value="F:metal ion binding"/>
    <property type="evidence" value="ECO:0007669"/>
    <property type="project" value="UniProtKB-KW"/>
</dbReference>
<sequence length="447" mass="51995">MKNHYDYLKGKYGAWAKLRNKTGNVYNASTNMFNLSEEEWQMEMKQNKFVEKLRTAPLPFSKLCMQLFDGVASTGPTATVPNPSSVTSEAEDYDTHDYYDLTEDPLPSEEDIPFRPLPQRKKQRGSKQSATDNDLAKVVMHVKDILKKPEDVEMNLCIDKLETLGWEQSPLYDVALHIFGQSSNYRKIWLRLNNERRASTRIERGAMGALDGTLIHAVVLSDQQARYRGRGECYQNVLAICDFNMVFTFVWAGWEGIAHDSRVLREVVFNPTLGFPFPPPNKYYLCDAAYTCTRGFMTPYRNTRYWLADFRRQRALTKEEMFNHAHAQLRNLIELAYGVLKARFPILKQMAPYPFHIQKDVVIACFAIHNFIRKCNIQDQLFMEYDENTMFTVDQEQHEGSNEMEVDGMEWNGALKTMNIWLICVIRLQLNYFPMLQIKICTKIVEV</sequence>
<keyword evidence="5" id="KW-0479">Metal-binding</keyword>
<dbReference type="AlphaFoldDB" id="A0AA38TI51"/>
<evidence type="ECO:0000259" key="9">
    <source>
        <dbReference type="Pfam" id="PF13359"/>
    </source>
</evidence>
<evidence type="ECO:0000256" key="1">
    <source>
        <dbReference type="ARBA" id="ARBA00001968"/>
    </source>
</evidence>
<comment type="caution">
    <text evidence="10">The sequence shown here is derived from an EMBL/GenBank/DDBJ whole genome shotgun (WGS) entry which is preliminary data.</text>
</comment>
<feature type="compositionally biased region" description="Acidic residues" evidence="8">
    <location>
        <begin position="100"/>
        <end position="111"/>
    </location>
</feature>
<evidence type="ECO:0000256" key="2">
    <source>
        <dbReference type="ARBA" id="ARBA00004123"/>
    </source>
</evidence>
<evidence type="ECO:0000256" key="7">
    <source>
        <dbReference type="ARBA" id="ARBA00023242"/>
    </source>
</evidence>
<dbReference type="EMBL" id="JARYMX010000003">
    <property type="protein sequence ID" value="KAJ9557403.1"/>
    <property type="molecule type" value="Genomic_DNA"/>
</dbReference>
<comment type="cofactor">
    <cofactor evidence="1">
        <name>a divalent metal cation</name>
        <dbReference type="ChEBI" id="CHEBI:60240"/>
    </cofactor>
</comment>
<evidence type="ECO:0000256" key="5">
    <source>
        <dbReference type="ARBA" id="ARBA00022723"/>
    </source>
</evidence>
<dbReference type="Pfam" id="PF13359">
    <property type="entry name" value="DDE_Tnp_4"/>
    <property type="match status" value="1"/>
</dbReference>
<dbReference type="GO" id="GO:0004518">
    <property type="term" value="F:nuclease activity"/>
    <property type="evidence" value="ECO:0007669"/>
    <property type="project" value="UniProtKB-KW"/>
</dbReference>
<dbReference type="GO" id="GO:0005634">
    <property type="term" value="C:nucleus"/>
    <property type="evidence" value="ECO:0007669"/>
    <property type="project" value="UniProtKB-SubCell"/>
</dbReference>
<dbReference type="PANTHER" id="PTHR22930">
    <property type="match status" value="1"/>
</dbReference>
<evidence type="ECO:0000256" key="6">
    <source>
        <dbReference type="ARBA" id="ARBA00022801"/>
    </source>
</evidence>
<dbReference type="InterPro" id="IPR027806">
    <property type="entry name" value="HARBI1_dom"/>
</dbReference>
<evidence type="ECO:0000256" key="8">
    <source>
        <dbReference type="SAM" id="MobiDB-lite"/>
    </source>
</evidence>
<protein>
    <recommendedName>
        <fullName evidence="9">DDE Tnp4 domain-containing protein</fullName>
    </recommendedName>
</protein>
<dbReference type="PANTHER" id="PTHR22930:SF265">
    <property type="entry name" value="MYB_SANT-LIKE DOMAIN, HARBINGER TRANSPOSASE-DERIVED NUCLEASE DOMAIN-CONTAINING PROTEIN"/>
    <property type="match status" value="1"/>
</dbReference>
<keyword evidence="6" id="KW-0378">Hydrolase</keyword>
<name>A0AA38TI51_9ASTR</name>
<feature type="domain" description="DDE Tnp4" evidence="9">
    <location>
        <begin position="211"/>
        <end position="370"/>
    </location>
</feature>
<dbReference type="InterPro" id="IPR045249">
    <property type="entry name" value="HARBI1-like"/>
</dbReference>
<evidence type="ECO:0000313" key="10">
    <source>
        <dbReference type="EMBL" id="KAJ9557403.1"/>
    </source>
</evidence>
<reference evidence="10" key="1">
    <citation type="submission" date="2023-03" db="EMBL/GenBank/DDBJ databases">
        <title>Chromosome-scale reference genome and RAD-based genetic map of yellow starthistle (Centaurea solstitialis) reveal putative structural variation and QTLs associated with invader traits.</title>
        <authorList>
            <person name="Reatini B."/>
            <person name="Cang F.A."/>
            <person name="Jiang Q."/>
            <person name="Mckibben M.T.W."/>
            <person name="Barker M.S."/>
            <person name="Rieseberg L.H."/>
            <person name="Dlugosch K.M."/>
        </authorList>
    </citation>
    <scope>NUCLEOTIDE SEQUENCE</scope>
    <source>
        <strain evidence="10">CAN-66</strain>
        <tissue evidence="10">Leaf</tissue>
    </source>
</reference>
<comment type="subcellular location">
    <subcellularLocation>
        <location evidence="2">Nucleus</location>
    </subcellularLocation>
</comment>
<keyword evidence="4" id="KW-0540">Nuclease</keyword>
<comment type="similarity">
    <text evidence="3">Belongs to the HARBI1 family.</text>
</comment>
<organism evidence="10 11">
    <name type="scientific">Centaurea solstitialis</name>
    <name type="common">yellow star-thistle</name>
    <dbReference type="NCBI Taxonomy" id="347529"/>
    <lineage>
        <taxon>Eukaryota</taxon>
        <taxon>Viridiplantae</taxon>
        <taxon>Streptophyta</taxon>
        <taxon>Embryophyta</taxon>
        <taxon>Tracheophyta</taxon>
        <taxon>Spermatophyta</taxon>
        <taxon>Magnoliopsida</taxon>
        <taxon>eudicotyledons</taxon>
        <taxon>Gunneridae</taxon>
        <taxon>Pentapetalae</taxon>
        <taxon>asterids</taxon>
        <taxon>campanulids</taxon>
        <taxon>Asterales</taxon>
        <taxon>Asteraceae</taxon>
        <taxon>Carduoideae</taxon>
        <taxon>Cardueae</taxon>
        <taxon>Centaureinae</taxon>
        <taxon>Centaurea</taxon>
    </lineage>
</organism>
<dbReference type="Proteomes" id="UP001172457">
    <property type="component" value="Chromosome 3"/>
</dbReference>
<evidence type="ECO:0000256" key="3">
    <source>
        <dbReference type="ARBA" id="ARBA00006958"/>
    </source>
</evidence>
<keyword evidence="7" id="KW-0539">Nucleus</keyword>
<evidence type="ECO:0000256" key="4">
    <source>
        <dbReference type="ARBA" id="ARBA00022722"/>
    </source>
</evidence>
<feature type="region of interest" description="Disordered" evidence="8">
    <location>
        <begin position="98"/>
        <end position="133"/>
    </location>
</feature>
<evidence type="ECO:0000313" key="11">
    <source>
        <dbReference type="Proteomes" id="UP001172457"/>
    </source>
</evidence>
<dbReference type="GO" id="GO:0016787">
    <property type="term" value="F:hydrolase activity"/>
    <property type="evidence" value="ECO:0007669"/>
    <property type="project" value="UniProtKB-KW"/>
</dbReference>